<accession>A0A8T1L3N0</accession>
<gene>
    <name evidence="1" type="ORF">PC118_g12374</name>
</gene>
<sequence>MFLGLLFLRNSAVPLSLKGLLVVTVVLAQPMQPTIHFNGSLLAAAGWI</sequence>
<name>A0A8T1L3N0_9STRA</name>
<organism evidence="1 2">
    <name type="scientific">Phytophthora cactorum</name>
    <dbReference type="NCBI Taxonomy" id="29920"/>
    <lineage>
        <taxon>Eukaryota</taxon>
        <taxon>Sar</taxon>
        <taxon>Stramenopiles</taxon>
        <taxon>Oomycota</taxon>
        <taxon>Peronosporomycetes</taxon>
        <taxon>Peronosporales</taxon>
        <taxon>Peronosporaceae</taxon>
        <taxon>Phytophthora</taxon>
    </lineage>
</organism>
<comment type="caution">
    <text evidence="1">The sequence shown here is derived from an EMBL/GenBank/DDBJ whole genome shotgun (WGS) entry which is preliminary data.</text>
</comment>
<evidence type="ECO:0000313" key="1">
    <source>
        <dbReference type="EMBL" id="KAG2978301.1"/>
    </source>
</evidence>
<dbReference type="AlphaFoldDB" id="A0A8T1L3N0"/>
<reference evidence="1" key="1">
    <citation type="submission" date="2018-10" db="EMBL/GenBank/DDBJ databases">
        <title>Effector identification in a new, highly contiguous assembly of the strawberry crown rot pathogen Phytophthora cactorum.</title>
        <authorList>
            <person name="Armitage A.D."/>
            <person name="Nellist C.F."/>
            <person name="Bates H."/>
            <person name="Vickerstaff R.J."/>
            <person name="Harrison R.J."/>
        </authorList>
    </citation>
    <scope>NUCLEOTIDE SEQUENCE</scope>
    <source>
        <strain evidence="1">P415</strain>
    </source>
</reference>
<dbReference type="EMBL" id="RCML01000395">
    <property type="protein sequence ID" value="KAG2978301.1"/>
    <property type="molecule type" value="Genomic_DNA"/>
</dbReference>
<evidence type="ECO:0000313" key="2">
    <source>
        <dbReference type="Proteomes" id="UP000697107"/>
    </source>
</evidence>
<protein>
    <submittedName>
        <fullName evidence="1">Uncharacterized protein</fullName>
    </submittedName>
</protein>
<proteinExistence type="predicted"/>
<dbReference type="Proteomes" id="UP000697107">
    <property type="component" value="Unassembled WGS sequence"/>
</dbReference>